<sequence>MESIREVDFSGLKVPFVAVYGHPDDFPDKYVARIYELDKATDTIMVKETLEEIEMDIKEHTAMTFIPRGGGRCAVSSGRLDVGGQQYEKCKGIQSNPGRNL</sequence>
<protein>
    <submittedName>
        <fullName evidence="1">Uncharacterized protein</fullName>
    </submittedName>
</protein>
<name>A0A3E4M7P1_9FIRM</name>
<reference evidence="1 2" key="1">
    <citation type="submission" date="2018-08" db="EMBL/GenBank/DDBJ databases">
        <title>A genome reference for cultivated species of the human gut microbiota.</title>
        <authorList>
            <person name="Zou Y."/>
            <person name="Xue W."/>
            <person name="Luo G."/>
        </authorList>
    </citation>
    <scope>NUCLEOTIDE SEQUENCE [LARGE SCALE GENOMIC DNA]</scope>
    <source>
        <strain evidence="1 2">TF11-15AC</strain>
    </source>
</reference>
<proteinExistence type="predicted"/>
<dbReference type="EMBL" id="QSQP01000001">
    <property type="protein sequence ID" value="RGK45674.1"/>
    <property type="molecule type" value="Genomic_DNA"/>
</dbReference>
<organism evidence="1 2">
    <name type="scientific">Agathobacter rectalis</name>
    <dbReference type="NCBI Taxonomy" id="39491"/>
    <lineage>
        <taxon>Bacteria</taxon>
        <taxon>Bacillati</taxon>
        <taxon>Bacillota</taxon>
        <taxon>Clostridia</taxon>
        <taxon>Lachnospirales</taxon>
        <taxon>Lachnospiraceae</taxon>
        <taxon>Agathobacter</taxon>
    </lineage>
</organism>
<evidence type="ECO:0000313" key="2">
    <source>
        <dbReference type="Proteomes" id="UP000261052"/>
    </source>
</evidence>
<dbReference type="Proteomes" id="UP000261052">
    <property type="component" value="Unassembled WGS sequence"/>
</dbReference>
<gene>
    <name evidence="1" type="ORF">DXD13_00925</name>
</gene>
<comment type="caution">
    <text evidence="1">The sequence shown here is derived from an EMBL/GenBank/DDBJ whole genome shotgun (WGS) entry which is preliminary data.</text>
</comment>
<dbReference type="AlphaFoldDB" id="A0A3E4M7P1"/>
<accession>A0A3E4M7P1</accession>
<dbReference type="RefSeq" id="WP_117684577.1">
    <property type="nucleotide sequence ID" value="NZ_QSQP01000001.1"/>
</dbReference>
<evidence type="ECO:0000313" key="1">
    <source>
        <dbReference type="EMBL" id="RGK45674.1"/>
    </source>
</evidence>